<comment type="caution">
    <text evidence="1">The sequence shown here is derived from an EMBL/GenBank/DDBJ whole genome shotgun (WGS) entry which is preliminary data.</text>
</comment>
<gene>
    <name evidence="1" type="ORF">MENTE1834_LOCUS42476</name>
</gene>
<evidence type="ECO:0000313" key="1">
    <source>
        <dbReference type="EMBL" id="CAK5102228.1"/>
    </source>
</evidence>
<sequence>MLIKLIKLKISFKIFYLNLFLNNFLSLINAASYSCGGITFDPNDASNKCTRVPQTAGTQPALKEMRCQKNTQWGCEQYTDANGNRNFYCCPQRCEDAAKTQILIDSTPNMSKRQIKDMYACFNRG</sequence>
<name>A0ACB1AST9_MELEN</name>
<dbReference type="EMBL" id="CAVMJV010000111">
    <property type="protein sequence ID" value="CAK5102228.1"/>
    <property type="molecule type" value="Genomic_DNA"/>
</dbReference>
<keyword evidence="2" id="KW-1185">Reference proteome</keyword>
<reference evidence="1" key="1">
    <citation type="submission" date="2023-11" db="EMBL/GenBank/DDBJ databases">
        <authorList>
            <person name="Poullet M."/>
        </authorList>
    </citation>
    <scope>NUCLEOTIDE SEQUENCE</scope>
    <source>
        <strain evidence="1">E1834</strain>
    </source>
</reference>
<evidence type="ECO:0000313" key="2">
    <source>
        <dbReference type="Proteomes" id="UP001497535"/>
    </source>
</evidence>
<protein>
    <submittedName>
        <fullName evidence="1">Uncharacterized protein</fullName>
    </submittedName>
</protein>
<dbReference type="Proteomes" id="UP001497535">
    <property type="component" value="Unassembled WGS sequence"/>
</dbReference>
<accession>A0ACB1AST9</accession>
<proteinExistence type="predicted"/>
<organism evidence="1 2">
    <name type="scientific">Meloidogyne enterolobii</name>
    <name type="common">Root-knot nematode worm</name>
    <name type="synonym">Meloidogyne mayaguensis</name>
    <dbReference type="NCBI Taxonomy" id="390850"/>
    <lineage>
        <taxon>Eukaryota</taxon>
        <taxon>Metazoa</taxon>
        <taxon>Ecdysozoa</taxon>
        <taxon>Nematoda</taxon>
        <taxon>Chromadorea</taxon>
        <taxon>Rhabditida</taxon>
        <taxon>Tylenchina</taxon>
        <taxon>Tylenchomorpha</taxon>
        <taxon>Tylenchoidea</taxon>
        <taxon>Meloidogynidae</taxon>
        <taxon>Meloidogyninae</taxon>
        <taxon>Meloidogyne</taxon>
    </lineage>
</organism>